<name>A0ABY1JES6_9BACT</name>
<keyword evidence="3" id="KW-0804">Transcription</keyword>
<dbReference type="SUPFAM" id="SSF46785">
    <property type="entry name" value="Winged helix' DNA-binding domain"/>
    <property type="match status" value="1"/>
</dbReference>
<dbReference type="EMBL" id="FSQZ01000001">
    <property type="protein sequence ID" value="SIN74639.1"/>
    <property type="molecule type" value="Genomic_DNA"/>
</dbReference>
<dbReference type="InterPro" id="IPR036388">
    <property type="entry name" value="WH-like_DNA-bd_sf"/>
</dbReference>
<dbReference type="PROSITE" id="PS50949">
    <property type="entry name" value="HTH_GNTR"/>
    <property type="match status" value="1"/>
</dbReference>
<dbReference type="PRINTS" id="PR00035">
    <property type="entry name" value="HTHGNTR"/>
</dbReference>
<dbReference type="CDD" id="cd07377">
    <property type="entry name" value="WHTH_GntR"/>
    <property type="match status" value="1"/>
</dbReference>
<dbReference type="Proteomes" id="UP000185093">
    <property type="component" value="Unassembled WGS sequence"/>
</dbReference>
<dbReference type="InterPro" id="IPR036390">
    <property type="entry name" value="WH_DNA-bd_sf"/>
</dbReference>
<dbReference type="InterPro" id="IPR011711">
    <property type="entry name" value="GntR_C"/>
</dbReference>
<evidence type="ECO:0000313" key="6">
    <source>
        <dbReference type="Proteomes" id="UP000185093"/>
    </source>
</evidence>
<comment type="caution">
    <text evidence="5">The sequence shown here is derived from an EMBL/GenBank/DDBJ whole genome shotgun (WGS) entry which is preliminary data.</text>
</comment>
<evidence type="ECO:0000313" key="5">
    <source>
        <dbReference type="EMBL" id="SIN74639.1"/>
    </source>
</evidence>
<dbReference type="Pfam" id="PF00392">
    <property type="entry name" value="GntR"/>
    <property type="match status" value="1"/>
</dbReference>
<gene>
    <name evidence="5" type="ORF">SAMN05444368_1671</name>
</gene>
<keyword evidence="6" id="KW-1185">Reference proteome</keyword>
<dbReference type="GO" id="GO:0003677">
    <property type="term" value="F:DNA binding"/>
    <property type="evidence" value="ECO:0007669"/>
    <property type="project" value="UniProtKB-KW"/>
</dbReference>
<dbReference type="InterPro" id="IPR008920">
    <property type="entry name" value="TF_FadR/GntR_C"/>
</dbReference>
<dbReference type="PANTHER" id="PTHR43537:SF24">
    <property type="entry name" value="GLUCONATE OPERON TRANSCRIPTIONAL REPRESSOR"/>
    <property type="match status" value="1"/>
</dbReference>
<evidence type="ECO:0000256" key="1">
    <source>
        <dbReference type="ARBA" id="ARBA00023015"/>
    </source>
</evidence>
<keyword evidence="2 5" id="KW-0238">DNA-binding</keyword>
<proteinExistence type="predicted"/>
<dbReference type="RefSeq" id="WP_074199884.1">
    <property type="nucleotide sequence ID" value="NZ_DAORXD010000002.1"/>
</dbReference>
<dbReference type="PANTHER" id="PTHR43537">
    <property type="entry name" value="TRANSCRIPTIONAL REGULATOR, GNTR FAMILY"/>
    <property type="match status" value="1"/>
</dbReference>
<accession>A0ABY1JES6</accession>
<dbReference type="Pfam" id="PF07729">
    <property type="entry name" value="FCD"/>
    <property type="match status" value="1"/>
</dbReference>
<protein>
    <submittedName>
        <fullName evidence="5">DNA-binding transcriptional regulator, GntR family</fullName>
    </submittedName>
</protein>
<dbReference type="SMART" id="SM00345">
    <property type="entry name" value="HTH_GNTR"/>
    <property type="match status" value="1"/>
</dbReference>
<dbReference type="InterPro" id="IPR000524">
    <property type="entry name" value="Tscrpt_reg_HTH_GntR"/>
</dbReference>
<evidence type="ECO:0000256" key="3">
    <source>
        <dbReference type="ARBA" id="ARBA00023163"/>
    </source>
</evidence>
<dbReference type="SUPFAM" id="SSF48008">
    <property type="entry name" value="GntR ligand-binding domain-like"/>
    <property type="match status" value="1"/>
</dbReference>
<keyword evidence="1" id="KW-0805">Transcription regulation</keyword>
<dbReference type="Gene3D" id="1.20.120.530">
    <property type="entry name" value="GntR ligand-binding domain-like"/>
    <property type="match status" value="1"/>
</dbReference>
<reference evidence="5 6" key="1">
    <citation type="submission" date="2016-11" db="EMBL/GenBank/DDBJ databases">
        <authorList>
            <person name="Varghese N."/>
            <person name="Submissions S."/>
        </authorList>
    </citation>
    <scope>NUCLEOTIDE SEQUENCE [LARGE SCALE GENOMIC DNA]</scope>
    <source>
        <strain evidence="5 6">DSM 20664</strain>
    </source>
</reference>
<evidence type="ECO:0000256" key="2">
    <source>
        <dbReference type="ARBA" id="ARBA00023125"/>
    </source>
</evidence>
<organism evidence="5 6">
    <name type="scientific">Acetomicrobium flavidum</name>
    <dbReference type="NCBI Taxonomy" id="49896"/>
    <lineage>
        <taxon>Bacteria</taxon>
        <taxon>Thermotogati</taxon>
        <taxon>Synergistota</taxon>
        <taxon>Synergistia</taxon>
        <taxon>Synergistales</taxon>
        <taxon>Acetomicrobiaceae</taxon>
        <taxon>Acetomicrobium</taxon>
    </lineage>
</organism>
<evidence type="ECO:0000259" key="4">
    <source>
        <dbReference type="PROSITE" id="PS50949"/>
    </source>
</evidence>
<dbReference type="Gene3D" id="1.10.10.10">
    <property type="entry name" value="Winged helix-like DNA-binding domain superfamily/Winged helix DNA-binding domain"/>
    <property type="match status" value="1"/>
</dbReference>
<feature type="domain" description="HTH gntR-type" evidence="4">
    <location>
        <begin position="7"/>
        <end position="74"/>
    </location>
</feature>
<sequence>MRRYQVLSSVDYVYKELRRMIMNKEFKPGQRLPELSLAEQLNVSRTPVREALRRLASEGLVVIIPNEGARLANPSRKEIEDTFEIRAHLECLAIEKAVPNIRPLQICMLEEEIEKEENIFPEKDLEKYLEVNNAFHKIIAEASGNIVLYELIDNILSRSFVYLVLFGSFFDLEDNPSLDEHREIVKALKERDAKKAVELMRSHVLSSCRFAQDLN</sequence>
<dbReference type="SMART" id="SM00895">
    <property type="entry name" value="FCD"/>
    <property type="match status" value="1"/>
</dbReference>